<feature type="compositionally biased region" description="Polar residues" evidence="1">
    <location>
        <begin position="30"/>
        <end position="43"/>
    </location>
</feature>
<keyword evidence="4" id="KW-1185">Reference proteome</keyword>
<dbReference type="EMBL" id="MCGO01000047">
    <property type="protein sequence ID" value="ORY37953.1"/>
    <property type="molecule type" value="Genomic_DNA"/>
</dbReference>
<proteinExistence type="predicted"/>
<keyword evidence="2" id="KW-0732">Signal</keyword>
<dbReference type="AlphaFoldDB" id="A0A1Y2BT88"/>
<evidence type="ECO:0000313" key="4">
    <source>
        <dbReference type="Proteomes" id="UP000193642"/>
    </source>
</evidence>
<accession>A0A1Y2BT88</accession>
<evidence type="ECO:0000313" key="3">
    <source>
        <dbReference type="EMBL" id="ORY37953.1"/>
    </source>
</evidence>
<sequence length="85" mass="9468">MFWNGILQVRVLIFHLGKLLKASNRPKLTQTLGPTSPIVTESELQPDLNSKETVKEAQKDSNAWLAPSSNPITHDEWEKKVGCVG</sequence>
<feature type="region of interest" description="Disordered" evidence="1">
    <location>
        <begin position="30"/>
        <end position="49"/>
    </location>
</feature>
<dbReference type="Proteomes" id="UP000193642">
    <property type="component" value="Unassembled WGS sequence"/>
</dbReference>
<name>A0A1Y2BT88_9FUNG</name>
<gene>
    <name evidence="3" type="ORF">BCR33DRAFT_721147</name>
</gene>
<evidence type="ECO:0000256" key="1">
    <source>
        <dbReference type="SAM" id="MobiDB-lite"/>
    </source>
</evidence>
<feature type="chain" id="PRO_5013322342" evidence="2">
    <location>
        <begin position="23"/>
        <end position="85"/>
    </location>
</feature>
<comment type="caution">
    <text evidence="3">The sequence shown here is derived from an EMBL/GenBank/DDBJ whole genome shotgun (WGS) entry which is preliminary data.</text>
</comment>
<protein>
    <submittedName>
        <fullName evidence="3">Uncharacterized protein</fullName>
    </submittedName>
</protein>
<feature type="signal peptide" evidence="2">
    <location>
        <begin position="1"/>
        <end position="22"/>
    </location>
</feature>
<evidence type="ECO:0000256" key="2">
    <source>
        <dbReference type="SAM" id="SignalP"/>
    </source>
</evidence>
<reference evidence="3 4" key="1">
    <citation type="submission" date="2016-07" db="EMBL/GenBank/DDBJ databases">
        <title>Pervasive Adenine N6-methylation of Active Genes in Fungi.</title>
        <authorList>
            <consortium name="DOE Joint Genome Institute"/>
            <person name="Mondo S.J."/>
            <person name="Dannebaum R.O."/>
            <person name="Kuo R.C."/>
            <person name="Labutti K."/>
            <person name="Haridas S."/>
            <person name="Kuo A."/>
            <person name="Salamov A."/>
            <person name="Ahrendt S.R."/>
            <person name="Lipzen A."/>
            <person name="Sullivan W."/>
            <person name="Andreopoulos W.B."/>
            <person name="Clum A."/>
            <person name="Lindquist E."/>
            <person name="Daum C."/>
            <person name="Ramamoorthy G.K."/>
            <person name="Gryganskyi A."/>
            <person name="Culley D."/>
            <person name="Magnuson J.K."/>
            <person name="James T.Y."/>
            <person name="O'Malley M.A."/>
            <person name="Stajich J.E."/>
            <person name="Spatafora J.W."/>
            <person name="Visel A."/>
            <person name="Grigoriev I.V."/>
        </authorList>
    </citation>
    <scope>NUCLEOTIDE SEQUENCE [LARGE SCALE GENOMIC DNA]</scope>
    <source>
        <strain evidence="3 4">JEL800</strain>
    </source>
</reference>
<organism evidence="3 4">
    <name type="scientific">Rhizoclosmatium globosum</name>
    <dbReference type="NCBI Taxonomy" id="329046"/>
    <lineage>
        <taxon>Eukaryota</taxon>
        <taxon>Fungi</taxon>
        <taxon>Fungi incertae sedis</taxon>
        <taxon>Chytridiomycota</taxon>
        <taxon>Chytridiomycota incertae sedis</taxon>
        <taxon>Chytridiomycetes</taxon>
        <taxon>Chytridiales</taxon>
        <taxon>Chytriomycetaceae</taxon>
        <taxon>Rhizoclosmatium</taxon>
    </lineage>
</organism>